<evidence type="ECO:0000313" key="2">
    <source>
        <dbReference type="EMBL" id="MBE8725772.1"/>
    </source>
</evidence>
<name>A0ABR9TL82_9FLAO</name>
<dbReference type="Proteomes" id="UP000640614">
    <property type="component" value="Unassembled WGS sequence"/>
</dbReference>
<accession>A0ABR9TL82</accession>
<feature type="transmembrane region" description="Helical" evidence="1">
    <location>
        <begin position="153"/>
        <end position="171"/>
    </location>
</feature>
<feature type="transmembrane region" description="Helical" evidence="1">
    <location>
        <begin position="183"/>
        <end position="201"/>
    </location>
</feature>
<gene>
    <name evidence="2" type="ORF">C4F50_12525</name>
</gene>
<reference evidence="2 3" key="1">
    <citation type="submission" date="2018-07" db="EMBL/GenBank/DDBJ databases">
        <title>Genome assembly of strain KB82.</title>
        <authorList>
            <person name="Kukolya J."/>
            <person name="Horvath B."/>
            <person name="Nagy I."/>
            <person name="Toth A."/>
        </authorList>
    </citation>
    <scope>NUCLEOTIDE SEQUENCE [LARGE SCALE GENOMIC DNA]</scope>
    <source>
        <strain evidence="2 3">Kb82</strain>
    </source>
</reference>
<organism evidence="2 3">
    <name type="scientific">Flavobacterium hungaricum</name>
    <dbReference type="NCBI Taxonomy" id="2082725"/>
    <lineage>
        <taxon>Bacteria</taxon>
        <taxon>Pseudomonadati</taxon>
        <taxon>Bacteroidota</taxon>
        <taxon>Flavobacteriia</taxon>
        <taxon>Flavobacteriales</taxon>
        <taxon>Flavobacteriaceae</taxon>
        <taxon>Flavobacterium</taxon>
    </lineage>
</organism>
<keyword evidence="1" id="KW-1133">Transmembrane helix</keyword>
<proteinExistence type="predicted"/>
<sequence>MQKPPRTWQERRKSYLAVSIICFIAGICFFYNVTAESYIIKTAELNTIDKLVISEKPVFKKTNGKHSRRWIEFKCAQNYSTFEITSFDYSCALRSEIYDEINPGDTISIQVLHKEMENFDTENVCKIHSLVKNDKEYLDMECRNNADNYDGKRGCIILLAISLMTFIVYALEKKPILFDQMDPAFIIGMITLILFFALRSIG</sequence>
<dbReference type="EMBL" id="PRDM01000002">
    <property type="protein sequence ID" value="MBE8725772.1"/>
    <property type="molecule type" value="Genomic_DNA"/>
</dbReference>
<dbReference type="RefSeq" id="WP_194138966.1">
    <property type="nucleotide sequence ID" value="NZ_PRDM01000002.1"/>
</dbReference>
<evidence type="ECO:0000256" key="1">
    <source>
        <dbReference type="SAM" id="Phobius"/>
    </source>
</evidence>
<evidence type="ECO:0000313" key="3">
    <source>
        <dbReference type="Proteomes" id="UP000640614"/>
    </source>
</evidence>
<keyword evidence="1" id="KW-0812">Transmembrane</keyword>
<comment type="caution">
    <text evidence="2">The sequence shown here is derived from an EMBL/GenBank/DDBJ whole genome shotgun (WGS) entry which is preliminary data.</text>
</comment>
<feature type="transmembrane region" description="Helical" evidence="1">
    <location>
        <begin position="15"/>
        <end position="33"/>
    </location>
</feature>
<keyword evidence="3" id="KW-1185">Reference proteome</keyword>
<keyword evidence="1" id="KW-0472">Membrane</keyword>
<protein>
    <submittedName>
        <fullName evidence="2">Uncharacterized protein</fullName>
    </submittedName>
</protein>